<dbReference type="Proteomes" id="UP000027586">
    <property type="component" value="Unassembled WGS sequence"/>
</dbReference>
<evidence type="ECO:0000256" key="2">
    <source>
        <dbReference type="ARBA" id="ARBA00004496"/>
    </source>
</evidence>
<dbReference type="OrthoDB" id="428655at2759"/>
<protein>
    <recommendedName>
        <fullName evidence="3">NudC domain-containing protein 1</fullName>
    </recommendedName>
</protein>
<dbReference type="PANTHER" id="PTHR21664">
    <property type="entry name" value="CHRONIC MYELOGENOUS LEUKEMIA TUMOR ANTIGEN 66"/>
    <property type="match status" value="1"/>
</dbReference>
<keyword evidence="9" id="KW-1185">Reference proteome</keyword>
<accession>A0A068RLS1</accession>
<dbReference type="EMBL" id="CBTN010000008">
    <property type="protein sequence ID" value="CDH51118.1"/>
    <property type="molecule type" value="Genomic_DNA"/>
</dbReference>
<dbReference type="PROSITE" id="PS51203">
    <property type="entry name" value="CS"/>
    <property type="match status" value="1"/>
</dbReference>
<dbReference type="InterPro" id="IPR007052">
    <property type="entry name" value="CS_dom"/>
</dbReference>
<evidence type="ECO:0000256" key="4">
    <source>
        <dbReference type="ARBA" id="ARBA00022490"/>
    </source>
</evidence>
<keyword evidence="4" id="KW-0963">Cytoplasm</keyword>
<evidence type="ECO:0000256" key="3">
    <source>
        <dbReference type="ARBA" id="ARBA00018915"/>
    </source>
</evidence>
<feature type="domain" description="CS" evidence="7">
    <location>
        <begin position="289"/>
        <end position="382"/>
    </location>
</feature>
<feature type="region of interest" description="Disordered" evidence="6">
    <location>
        <begin position="265"/>
        <end position="291"/>
    </location>
</feature>
<evidence type="ECO:0000313" key="9">
    <source>
        <dbReference type="Proteomes" id="UP000027586"/>
    </source>
</evidence>
<dbReference type="STRING" id="1263082.A0A068RLS1"/>
<dbReference type="CDD" id="cd06467">
    <property type="entry name" value="p23_NUDC_like"/>
    <property type="match status" value="1"/>
</dbReference>
<dbReference type="Pfam" id="PF04969">
    <property type="entry name" value="CS"/>
    <property type="match status" value="1"/>
</dbReference>
<organism evidence="8 9">
    <name type="scientific">Lichtheimia corymbifera JMRC:FSU:9682</name>
    <dbReference type="NCBI Taxonomy" id="1263082"/>
    <lineage>
        <taxon>Eukaryota</taxon>
        <taxon>Fungi</taxon>
        <taxon>Fungi incertae sedis</taxon>
        <taxon>Mucoromycota</taxon>
        <taxon>Mucoromycotina</taxon>
        <taxon>Mucoromycetes</taxon>
        <taxon>Mucorales</taxon>
        <taxon>Lichtheimiaceae</taxon>
        <taxon>Lichtheimia</taxon>
    </lineage>
</organism>
<dbReference type="VEuPathDB" id="FungiDB:LCOR_02768.1"/>
<dbReference type="GO" id="GO:0005737">
    <property type="term" value="C:cytoplasm"/>
    <property type="evidence" value="ECO:0007669"/>
    <property type="project" value="UniProtKB-SubCell"/>
</dbReference>
<keyword evidence="5" id="KW-0539">Nucleus</keyword>
<proteinExistence type="predicted"/>
<name>A0A068RLS1_9FUNG</name>
<dbReference type="InterPro" id="IPR037895">
    <property type="entry name" value="NUDCD1"/>
</dbReference>
<comment type="caution">
    <text evidence="8">The sequence shown here is derived from an EMBL/GenBank/DDBJ whole genome shotgun (WGS) entry which is preliminary data.</text>
</comment>
<evidence type="ECO:0000256" key="6">
    <source>
        <dbReference type="SAM" id="MobiDB-lite"/>
    </source>
</evidence>
<dbReference type="SUPFAM" id="SSF49764">
    <property type="entry name" value="HSP20-like chaperones"/>
    <property type="match status" value="1"/>
</dbReference>
<evidence type="ECO:0000256" key="5">
    <source>
        <dbReference type="ARBA" id="ARBA00023242"/>
    </source>
</evidence>
<dbReference type="PANTHER" id="PTHR21664:SF1">
    <property type="entry name" value="NUDC DOMAIN-CONTAINING PROTEIN 1"/>
    <property type="match status" value="1"/>
</dbReference>
<evidence type="ECO:0000313" key="8">
    <source>
        <dbReference type="EMBL" id="CDH51118.1"/>
    </source>
</evidence>
<reference evidence="8" key="1">
    <citation type="submission" date="2013-08" db="EMBL/GenBank/DDBJ databases">
        <title>Gene expansion shapes genome architecture in the human pathogen Lichtheimia corymbifera: an evolutionary genomics analysis in the ancient terrestrial Mucorales (Mucoromycotina).</title>
        <authorList>
            <person name="Schwartze V.U."/>
            <person name="Winter S."/>
            <person name="Shelest E."/>
            <person name="Marcet-Houben M."/>
            <person name="Horn F."/>
            <person name="Wehner S."/>
            <person name="Hoffmann K."/>
            <person name="Riege K."/>
            <person name="Sammeth M."/>
            <person name="Nowrousian M."/>
            <person name="Valiante V."/>
            <person name="Linde J."/>
            <person name="Jacobsen I.D."/>
            <person name="Marz M."/>
            <person name="Brakhage A.A."/>
            <person name="Gabaldon T."/>
            <person name="Bocker S."/>
            <person name="Voigt K."/>
        </authorList>
    </citation>
    <scope>NUCLEOTIDE SEQUENCE [LARGE SCALE GENOMIC DNA]</scope>
    <source>
        <strain evidence="8">FSU 9682</strain>
    </source>
</reference>
<gene>
    <name evidence="8" type="ORF">LCOR_02768.1</name>
</gene>
<dbReference type="Gene3D" id="2.60.40.790">
    <property type="match status" value="1"/>
</dbReference>
<dbReference type="AlphaFoldDB" id="A0A068RLS1"/>
<dbReference type="GO" id="GO:0005634">
    <property type="term" value="C:nucleus"/>
    <property type="evidence" value="ECO:0007669"/>
    <property type="project" value="UniProtKB-SubCell"/>
</dbReference>
<comment type="subcellular location">
    <subcellularLocation>
        <location evidence="2">Cytoplasm</location>
    </subcellularLocation>
    <subcellularLocation>
        <location evidence="1">Nucleus</location>
    </subcellularLocation>
</comment>
<evidence type="ECO:0000259" key="7">
    <source>
        <dbReference type="PROSITE" id="PS51203"/>
    </source>
</evidence>
<dbReference type="InterPro" id="IPR008978">
    <property type="entry name" value="HSP20-like_chaperone"/>
</dbReference>
<evidence type="ECO:0000256" key="1">
    <source>
        <dbReference type="ARBA" id="ARBA00004123"/>
    </source>
</evidence>
<sequence>MVETRRLTPNNDLINAKFEGYKLVPFSEEQCLRRTRLPDEGLTIGKIGENHRMGFRELQARIRFSHLAAGYPLNATVGTAFYVDNGYNVMRVLYDSVSRETQLQQVTTLIQPLGGVPNYAEPPSNVPTEPQYPSLIALNNDLLLATNGAGDIEVINLERGQVVMSTRYEGDGSEGVSPVPCVLLTAQLINDALIRLVVQSRAATRKTEFNIATLDLSLSNDQLTLLHMLRGSEVPVYCQLTPTTHSTQSRLILGSETSYDTVHPAMSDDVQPEDETVEQERPLTRAQPPTPPPYQWTQEGEEMTIQFALPSGTPKSAVSCQFAPGHLSLIVRAQDVDISYPFRKLWSTIRADDCTWTIDSDSGVLSLFLVKHDEHTRWPHVFDQDDGVLETMDAAKLDDIMRRLDKFTDGNTPFVQAMQHPVAQDIDEDIDESGQPVYFSVYDNATGRLVQNIQSSGREWLCGSFHAPQLEYQQRLASVCVKSDVDGQVYAFNDEGSIIAPEHVAIFDAFAFVHASKRDSRFVQHDPDLRFVTIVESNRNAYIYYRHGDKRDVESQTLIDVTQGHDVDILGAQLINDRVLMLLTETELVAVHI</sequence>